<comment type="function">
    <text evidence="13">Catalyzes the third of the four reactions of the long-chain fatty acids elongation cycle. This endoplasmic reticulum-bound enzymatic process, allows the addition of two carbons to the chain of long- and very long-chain fatty acids/VLCFAs per cycle. This enzyme catalyzes the dehydration of the 3-hydroxyacyl-CoA intermediate into trans-2,3-enoyl-CoA, within each cycle of fatty acid elongation. Thereby, it participates to the production of VLCFAs of different chain lengths that are involved in multiple biological processes as precursors of membrane lipids and lipid mediators.</text>
</comment>
<dbReference type="STRING" id="1072389.K1WPG7"/>
<name>K1WPG7_MARBU</name>
<keyword evidence="8 13" id="KW-1133">Transmembrane helix</keyword>
<evidence type="ECO:0000256" key="5">
    <source>
        <dbReference type="ARBA" id="ARBA00022516"/>
    </source>
</evidence>
<keyword evidence="11 13" id="KW-0275">Fatty acid biosynthesis</keyword>
<evidence type="ECO:0000256" key="3">
    <source>
        <dbReference type="ARBA" id="ARBA00007811"/>
    </source>
</evidence>
<evidence type="ECO:0000256" key="8">
    <source>
        <dbReference type="ARBA" id="ARBA00022989"/>
    </source>
</evidence>
<dbReference type="EC" id="4.2.1.134" evidence="4 13"/>
<dbReference type="GO" id="GO:0030148">
    <property type="term" value="P:sphingolipid biosynthetic process"/>
    <property type="evidence" value="ECO:0007669"/>
    <property type="project" value="TreeGrafter"/>
</dbReference>
<keyword evidence="12 13" id="KW-0456">Lyase</keyword>
<keyword evidence="9 13" id="KW-0443">Lipid metabolism</keyword>
<comment type="similarity">
    <text evidence="3 13">Belongs to the very long-chain fatty acids dehydratase HACD family.</text>
</comment>
<evidence type="ECO:0000256" key="7">
    <source>
        <dbReference type="ARBA" id="ARBA00022832"/>
    </source>
</evidence>
<evidence type="ECO:0000256" key="11">
    <source>
        <dbReference type="ARBA" id="ARBA00023160"/>
    </source>
</evidence>
<dbReference type="Pfam" id="PF04387">
    <property type="entry name" value="PTPLA"/>
    <property type="match status" value="1"/>
</dbReference>
<dbReference type="KEGG" id="mbe:MBM_07077"/>
<dbReference type="GO" id="GO:0005789">
    <property type="term" value="C:endoplasmic reticulum membrane"/>
    <property type="evidence" value="ECO:0007669"/>
    <property type="project" value="UniProtKB-SubCell"/>
</dbReference>
<feature type="transmembrane region" description="Helical" evidence="13">
    <location>
        <begin position="120"/>
        <end position="146"/>
    </location>
</feature>
<feature type="transmembrane region" description="Helical" evidence="13">
    <location>
        <begin position="202"/>
        <end position="223"/>
    </location>
</feature>
<dbReference type="HOGENOM" id="CLU_034302_6_1_1"/>
<keyword evidence="7 13" id="KW-0276">Fatty acid metabolism</keyword>
<comment type="catalytic activity">
    <reaction evidence="13">
        <text>a very-long-chain (3R)-3-hydroxyacyl-CoA = a very-long-chain (2E)-enoyl-CoA + H2O</text>
        <dbReference type="Rhea" id="RHEA:45812"/>
        <dbReference type="ChEBI" id="CHEBI:15377"/>
        <dbReference type="ChEBI" id="CHEBI:83728"/>
        <dbReference type="ChEBI" id="CHEBI:85440"/>
        <dbReference type="EC" id="4.2.1.134"/>
    </reaction>
</comment>
<dbReference type="EMBL" id="JH921444">
    <property type="protein sequence ID" value="EKD14866.1"/>
    <property type="molecule type" value="Genomic_DNA"/>
</dbReference>
<evidence type="ECO:0000256" key="6">
    <source>
        <dbReference type="ARBA" id="ARBA00022692"/>
    </source>
</evidence>
<evidence type="ECO:0000256" key="4">
    <source>
        <dbReference type="ARBA" id="ARBA00013122"/>
    </source>
</evidence>
<evidence type="ECO:0000256" key="12">
    <source>
        <dbReference type="ARBA" id="ARBA00023239"/>
    </source>
</evidence>
<dbReference type="RefSeq" id="XP_007294966.1">
    <property type="nucleotide sequence ID" value="XM_007294904.1"/>
</dbReference>
<evidence type="ECO:0000256" key="13">
    <source>
        <dbReference type="RuleBase" id="RU363109"/>
    </source>
</evidence>
<evidence type="ECO:0000256" key="9">
    <source>
        <dbReference type="ARBA" id="ARBA00023098"/>
    </source>
</evidence>
<dbReference type="OrthoDB" id="46988at2759"/>
<feature type="transmembrane region" description="Helical" evidence="13">
    <location>
        <begin position="7"/>
        <end position="30"/>
    </location>
</feature>
<comment type="caution">
    <text evidence="13">Lacks conserved residue(s) required for the propagation of feature annotation.</text>
</comment>
<organism evidence="14 15">
    <name type="scientific">Marssonina brunnea f. sp. multigermtubi (strain MB_m1)</name>
    <name type="common">Marssonina leaf spot fungus</name>
    <dbReference type="NCBI Taxonomy" id="1072389"/>
    <lineage>
        <taxon>Eukaryota</taxon>
        <taxon>Fungi</taxon>
        <taxon>Dikarya</taxon>
        <taxon>Ascomycota</taxon>
        <taxon>Pezizomycotina</taxon>
        <taxon>Leotiomycetes</taxon>
        <taxon>Helotiales</taxon>
        <taxon>Drepanopezizaceae</taxon>
        <taxon>Drepanopeziza</taxon>
    </lineage>
</organism>
<evidence type="ECO:0000313" key="15">
    <source>
        <dbReference type="Proteomes" id="UP000006753"/>
    </source>
</evidence>
<dbReference type="PANTHER" id="PTHR11035:SF24">
    <property type="entry name" value="VERY-LONG-CHAIN (3R)-3-HYDROXYACYL-COA DEHYDRATASE"/>
    <property type="match status" value="1"/>
</dbReference>
<dbReference type="FunCoup" id="K1WPG7">
    <property type="interactions" value="510"/>
</dbReference>
<dbReference type="Proteomes" id="UP000006753">
    <property type="component" value="Unassembled WGS sequence"/>
</dbReference>
<dbReference type="InterPro" id="IPR007482">
    <property type="entry name" value="Tyr_Pase-like_PTPLA"/>
</dbReference>
<evidence type="ECO:0000256" key="1">
    <source>
        <dbReference type="ARBA" id="ARBA00004141"/>
    </source>
</evidence>
<dbReference type="PANTHER" id="PTHR11035">
    <property type="entry name" value="VERY-LONG-CHAIN (3R)-3-HYDROXYACYL-COA DEHYDRATASE"/>
    <property type="match status" value="1"/>
</dbReference>
<evidence type="ECO:0000256" key="2">
    <source>
        <dbReference type="ARBA" id="ARBA00005194"/>
    </source>
</evidence>
<dbReference type="eggNOG" id="KOG3187">
    <property type="taxonomic scope" value="Eukaryota"/>
</dbReference>
<keyword evidence="5 13" id="KW-0444">Lipid biosynthesis</keyword>
<dbReference type="OMA" id="KESCHEH"/>
<gene>
    <name evidence="14" type="ORF">MBM_07077</name>
</gene>
<dbReference type="GO" id="GO:0042761">
    <property type="term" value="P:very long-chain fatty acid biosynthetic process"/>
    <property type="evidence" value="ECO:0007669"/>
    <property type="project" value="TreeGrafter"/>
</dbReference>
<reference evidence="14 15" key="1">
    <citation type="journal article" date="2012" name="BMC Genomics">
        <title>Sequencing the genome of Marssonina brunnea reveals fungus-poplar co-evolution.</title>
        <authorList>
            <person name="Zhu S."/>
            <person name="Cao Y.-Z."/>
            <person name="Jiang C."/>
            <person name="Tan B.-Y."/>
            <person name="Wang Z."/>
            <person name="Feng S."/>
            <person name="Zhang L."/>
            <person name="Su X.-H."/>
            <person name="Brejova B."/>
            <person name="Vinar T."/>
            <person name="Xu M."/>
            <person name="Wang M.-X."/>
            <person name="Zhang S.-G."/>
            <person name="Huang M.-R."/>
            <person name="Wu R."/>
            <person name="Zhou Y."/>
        </authorList>
    </citation>
    <scope>NUCLEOTIDE SEQUENCE [LARGE SCALE GENOMIC DNA]</scope>
    <source>
        <strain evidence="14 15">MB_m1</strain>
    </source>
</reference>
<comment type="pathway">
    <text evidence="2 13">Lipid metabolism; fatty acid biosynthesis.</text>
</comment>
<keyword evidence="15" id="KW-1185">Reference proteome</keyword>
<accession>K1WPG7</accession>
<feature type="transmembrane region" description="Helical" evidence="13">
    <location>
        <begin position="167"/>
        <end position="190"/>
    </location>
</feature>
<dbReference type="AlphaFoldDB" id="K1WPG7"/>
<comment type="subcellular location">
    <subcellularLocation>
        <location evidence="13">Endoplasmic reticulum membrane</location>
        <topology evidence="13">Multi-pass membrane protein</topology>
    </subcellularLocation>
    <subcellularLocation>
        <location evidence="1">Membrane</location>
        <topology evidence="1">Multi-pass membrane protein</topology>
    </subcellularLocation>
</comment>
<keyword evidence="6 13" id="KW-0812">Transmembrane</keyword>
<proteinExistence type="inferred from homology"/>
<sequence>MALAVKTLYLILYNGIFAALWLTLFLRIVALGPLSSHDKTYDTIGNFALWIQTAALLEVVHSATGPLKNPPPPPLLILAMILVSMSKARKPPSLTPLSTHEGLVRAPLIPTFIQTVAKNLVLWTIVAPFPAVALSPAYTVMLVMWSSGEVIRYGYFALMLSGRRPGFLVWLRYSAFVGIYPVGIAAEMWLVWRAIGEPASKWVTGIMYGELLGLYLPGSYYLYSYMLRQRSKTLRLKNA</sequence>
<dbReference type="GeneID" id="18763012"/>
<dbReference type="UniPathway" id="UPA00094"/>
<protein>
    <recommendedName>
        <fullName evidence="4 13">Very-long-chain (3R)-3-hydroxyacyl-CoA dehydratase</fullName>
        <ecNumber evidence="4 13">4.2.1.134</ecNumber>
    </recommendedName>
</protein>
<keyword evidence="13" id="KW-0256">Endoplasmic reticulum</keyword>
<dbReference type="GO" id="GO:0102158">
    <property type="term" value="F:very-long-chain (3R)-3-hydroxyacyl-CoA dehydratase activity"/>
    <property type="evidence" value="ECO:0007669"/>
    <property type="project" value="UniProtKB-EC"/>
</dbReference>
<evidence type="ECO:0000256" key="10">
    <source>
        <dbReference type="ARBA" id="ARBA00023136"/>
    </source>
</evidence>
<evidence type="ECO:0000313" key="14">
    <source>
        <dbReference type="EMBL" id="EKD14866.1"/>
    </source>
</evidence>
<keyword evidence="10 13" id="KW-0472">Membrane</keyword>
<dbReference type="GO" id="GO:0030497">
    <property type="term" value="P:fatty acid elongation"/>
    <property type="evidence" value="ECO:0007669"/>
    <property type="project" value="TreeGrafter"/>
</dbReference>
<dbReference type="InParanoid" id="K1WPG7"/>